<evidence type="ECO:0000313" key="2">
    <source>
        <dbReference type="Proteomes" id="UP001057452"/>
    </source>
</evidence>
<sequence length="204" mass="21601">ALLQLSSRYSIAVSPGFDQICKLGPEWVNTENKQEPHQRGLWLGGRGVGGGLALLRSFLPPPQGARHSVYQWQAKPDDEAACTANAVFEQGRGLPRHAEHTQADRTTCTDTHTHTYLHTQYSIRPTPGEFNTCSEDAAEEVGSTSVFGNAGMFPGGDRGDRPGASGGVPSVCSPTVPEPCGPACLAPANVTDLQQPSTPPSHTS</sequence>
<comment type="caution">
    <text evidence="1">The sequence shown here is derived from an EMBL/GenBank/DDBJ whole genome shotgun (WGS) entry which is preliminary data.</text>
</comment>
<name>A0ACB9VTD6_CHAAC</name>
<organism evidence="1 2">
    <name type="scientific">Chaenocephalus aceratus</name>
    <name type="common">Blackfin icefish</name>
    <name type="synonym">Chaenichthys aceratus</name>
    <dbReference type="NCBI Taxonomy" id="36190"/>
    <lineage>
        <taxon>Eukaryota</taxon>
        <taxon>Metazoa</taxon>
        <taxon>Chordata</taxon>
        <taxon>Craniata</taxon>
        <taxon>Vertebrata</taxon>
        <taxon>Euteleostomi</taxon>
        <taxon>Actinopterygii</taxon>
        <taxon>Neopterygii</taxon>
        <taxon>Teleostei</taxon>
        <taxon>Neoteleostei</taxon>
        <taxon>Acanthomorphata</taxon>
        <taxon>Eupercaria</taxon>
        <taxon>Perciformes</taxon>
        <taxon>Notothenioidei</taxon>
        <taxon>Channichthyidae</taxon>
        <taxon>Chaenocephalus</taxon>
    </lineage>
</organism>
<gene>
    <name evidence="1" type="ORF">KUCAC02_025306</name>
</gene>
<proteinExistence type="predicted"/>
<feature type="non-terminal residue" evidence="1">
    <location>
        <position position="1"/>
    </location>
</feature>
<accession>A0ACB9VTD6</accession>
<keyword evidence="2" id="KW-1185">Reference proteome</keyword>
<dbReference type="EMBL" id="CM043799">
    <property type="protein sequence ID" value="KAI4803643.1"/>
    <property type="molecule type" value="Genomic_DNA"/>
</dbReference>
<protein>
    <submittedName>
        <fullName evidence="1">Uncharacterized protein</fullName>
    </submittedName>
</protein>
<dbReference type="Proteomes" id="UP001057452">
    <property type="component" value="Chromosome 15"/>
</dbReference>
<evidence type="ECO:0000313" key="1">
    <source>
        <dbReference type="EMBL" id="KAI4803643.1"/>
    </source>
</evidence>
<reference evidence="1" key="1">
    <citation type="submission" date="2022-05" db="EMBL/GenBank/DDBJ databases">
        <title>Chromosome-level genome of Chaenocephalus aceratus.</title>
        <authorList>
            <person name="Park H."/>
        </authorList>
    </citation>
    <scope>NUCLEOTIDE SEQUENCE</scope>
    <source>
        <strain evidence="1">KU_202001</strain>
    </source>
</reference>